<keyword evidence="3" id="KW-1185">Reference proteome</keyword>
<sequence>MASNKPITAENNPSSISIPINTKQSPQTSAQAQTQQAALITPPPLTTTTTTTTTTSAASLHDSLNEAKDTLTEVMDLVYESRDINDEVKALLSELSRETRATAHNTAALIRNSGLRNPALPIAPIMIYRPGGGGGGGVVETPDPALWPRDAEEFYALRQPGTEREGRMVRYLVRFYRVDLRRDGDGGEDEGFDAELAVEMVENVLGLREERFVDFRERGRMSRRLVPVPGAGV</sequence>
<reference evidence="2" key="1">
    <citation type="journal article" date="2023" name="Mol. Phylogenet. Evol.">
        <title>Genome-scale phylogeny and comparative genomics of the fungal order Sordariales.</title>
        <authorList>
            <person name="Hensen N."/>
            <person name="Bonometti L."/>
            <person name="Westerberg I."/>
            <person name="Brannstrom I.O."/>
            <person name="Guillou S."/>
            <person name="Cros-Aarteil S."/>
            <person name="Calhoun S."/>
            <person name="Haridas S."/>
            <person name="Kuo A."/>
            <person name="Mondo S."/>
            <person name="Pangilinan J."/>
            <person name="Riley R."/>
            <person name="LaButti K."/>
            <person name="Andreopoulos B."/>
            <person name="Lipzen A."/>
            <person name="Chen C."/>
            <person name="Yan M."/>
            <person name="Daum C."/>
            <person name="Ng V."/>
            <person name="Clum A."/>
            <person name="Steindorff A."/>
            <person name="Ohm R.A."/>
            <person name="Martin F."/>
            <person name="Silar P."/>
            <person name="Natvig D.O."/>
            <person name="Lalanne C."/>
            <person name="Gautier V."/>
            <person name="Ament-Velasquez S.L."/>
            <person name="Kruys A."/>
            <person name="Hutchinson M.I."/>
            <person name="Powell A.J."/>
            <person name="Barry K."/>
            <person name="Miller A.N."/>
            <person name="Grigoriev I.V."/>
            <person name="Debuchy R."/>
            <person name="Gladieux P."/>
            <person name="Hiltunen Thoren M."/>
            <person name="Johannesson H."/>
        </authorList>
    </citation>
    <scope>NUCLEOTIDE SEQUENCE</scope>
    <source>
        <strain evidence="2">SMH4131-1</strain>
    </source>
</reference>
<dbReference type="Proteomes" id="UP001286456">
    <property type="component" value="Unassembled WGS sequence"/>
</dbReference>
<organism evidence="2 3">
    <name type="scientific">Cercophora scortea</name>
    <dbReference type="NCBI Taxonomy" id="314031"/>
    <lineage>
        <taxon>Eukaryota</taxon>
        <taxon>Fungi</taxon>
        <taxon>Dikarya</taxon>
        <taxon>Ascomycota</taxon>
        <taxon>Pezizomycotina</taxon>
        <taxon>Sordariomycetes</taxon>
        <taxon>Sordariomycetidae</taxon>
        <taxon>Sordariales</taxon>
        <taxon>Lasiosphaeriaceae</taxon>
        <taxon>Cercophora</taxon>
    </lineage>
</organism>
<dbReference type="EMBL" id="JAUEPO010000002">
    <property type="protein sequence ID" value="KAK3333245.1"/>
    <property type="molecule type" value="Genomic_DNA"/>
</dbReference>
<evidence type="ECO:0000313" key="3">
    <source>
        <dbReference type="Proteomes" id="UP001286456"/>
    </source>
</evidence>
<feature type="compositionally biased region" description="Polar residues" evidence="1">
    <location>
        <begin position="1"/>
        <end position="21"/>
    </location>
</feature>
<evidence type="ECO:0000313" key="2">
    <source>
        <dbReference type="EMBL" id="KAK3333245.1"/>
    </source>
</evidence>
<name>A0AAE0MIA2_9PEZI</name>
<proteinExistence type="predicted"/>
<dbReference type="AlphaFoldDB" id="A0AAE0MIA2"/>
<comment type="caution">
    <text evidence="2">The sequence shown here is derived from an EMBL/GenBank/DDBJ whole genome shotgun (WGS) entry which is preliminary data.</text>
</comment>
<gene>
    <name evidence="2" type="ORF">B0T19DRAFT_120844</name>
</gene>
<feature type="region of interest" description="Disordered" evidence="1">
    <location>
        <begin position="1"/>
        <end position="54"/>
    </location>
</feature>
<feature type="compositionally biased region" description="Low complexity" evidence="1">
    <location>
        <begin position="22"/>
        <end position="54"/>
    </location>
</feature>
<reference evidence="2" key="2">
    <citation type="submission" date="2023-06" db="EMBL/GenBank/DDBJ databases">
        <authorList>
            <consortium name="Lawrence Berkeley National Laboratory"/>
            <person name="Haridas S."/>
            <person name="Hensen N."/>
            <person name="Bonometti L."/>
            <person name="Westerberg I."/>
            <person name="Brannstrom I.O."/>
            <person name="Guillou S."/>
            <person name="Cros-Aarteil S."/>
            <person name="Calhoun S."/>
            <person name="Kuo A."/>
            <person name="Mondo S."/>
            <person name="Pangilinan J."/>
            <person name="Riley R."/>
            <person name="Labutti K."/>
            <person name="Andreopoulos B."/>
            <person name="Lipzen A."/>
            <person name="Chen C."/>
            <person name="Yanf M."/>
            <person name="Daum C."/>
            <person name="Ng V."/>
            <person name="Clum A."/>
            <person name="Steindorff A."/>
            <person name="Ohm R."/>
            <person name="Martin F."/>
            <person name="Silar P."/>
            <person name="Natvig D."/>
            <person name="Lalanne C."/>
            <person name="Gautier V."/>
            <person name="Ament-Velasquez S.L."/>
            <person name="Kruys A."/>
            <person name="Hutchinson M.I."/>
            <person name="Powell A.J."/>
            <person name="Barry K."/>
            <person name="Miller A.N."/>
            <person name="Grigoriev I.V."/>
            <person name="Debuchy R."/>
            <person name="Gladieux P."/>
            <person name="Thoren M.H."/>
            <person name="Johannesson H."/>
        </authorList>
    </citation>
    <scope>NUCLEOTIDE SEQUENCE</scope>
    <source>
        <strain evidence="2">SMH4131-1</strain>
    </source>
</reference>
<evidence type="ECO:0000256" key="1">
    <source>
        <dbReference type="SAM" id="MobiDB-lite"/>
    </source>
</evidence>
<protein>
    <submittedName>
        <fullName evidence="2">Uncharacterized protein</fullName>
    </submittedName>
</protein>
<accession>A0AAE0MIA2</accession>